<comment type="caution">
    <text evidence="1">The sequence shown here is derived from an EMBL/GenBank/DDBJ whole genome shotgun (WGS) entry which is preliminary data.</text>
</comment>
<dbReference type="AlphaFoldDB" id="A0AAD4ZAH4"/>
<protein>
    <submittedName>
        <fullName evidence="1">Uncharacterized protein</fullName>
    </submittedName>
</protein>
<reference evidence="1 2" key="1">
    <citation type="journal article" date="2022" name="G3 (Bethesda)">
        <title>Whole-genome sequence and methylome profiling of the almond [Prunus dulcis (Mill.) D.A. Webb] cultivar 'Nonpareil'.</title>
        <authorList>
            <person name="D'Amico-Willman K.M."/>
            <person name="Ouma W.Z."/>
            <person name="Meulia T."/>
            <person name="Sideli G.M."/>
            <person name="Gradziel T.M."/>
            <person name="Fresnedo-Ramirez J."/>
        </authorList>
    </citation>
    <scope>NUCLEOTIDE SEQUENCE [LARGE SCALE GENOMIC DNA]</scope>
    <source>
        <strain evidence="1">Clone GOH B32 T37-40</strain>
    </source>
</reference>
<organism evidence="1 2">
    <name type="scientific">Prunus dulcis</name>
    <name type="common">Almond</name>
    <name type="synonym">Amygdalus dulcis</name>
    <dbReference type="NCBI Taxonomy" id="3755"/>
    <lineage>
        <taxon>Eukaryota</taxon>
        <taxon>Viridiplantae</taxon>
        <taxon>Streptophyta</taxon>
        <taxon>Embryophyta</taxon>
        <taxon>Tracheophyta</taxon>
        <taxon>Spermatophyta</taxon>
        <taxon>Magnoliopsida</taxon>
        <taxon>eudicotyledons</taxon>
        <taxon>Gunneridae</taxon>
        <taxon>Pentapetalae</taxon>
        <taxon>rosids</taxon>
        <taxon>fabids</taxon>
        <taxon>Rosales</taxon>
        <taxon>Rosaceae</taxon>
        <taxon>Amygdaloideae</taxon>
        <taxon>Amygdaleae</taxon>
        <taxon>Prunus</taxon>
    </lineage>
</organism>
<proteinExistence type="predicted"/>
<gene>
    <name evidence="1" type="ORF">L3X38_018162</name>
</gene>
<dbReference type="EMBL" id="JAJFAZ020000003">
    <property type="protein sequence ID" value="KAI5338890.1"/>
    <property type="molecule type" value="Genomic_DNA"/>
</dbReference>
<dbReference type="Proteomes" id="UP001054821">
    <property type="component" value="Chromosome 3"/>
</dbReference>
<name>A0AAD4ZAH4_PRUDU</name>
<keyword evidence="2" id="KW-1185">Reference proteome</keyword>
<accession>A0AAD4ZAH4</accession>
<sequence>MPLPLPKPTMPKCPKLETNLLQTARIQAVDLDSEDSSQNHCRGDKRVLVAPFPKATFTKIEPSFRVTPKGYAESYERARTCTASSRLYSHVADYAASLPKPSLLQIVSSNSLVLSVGTQKLQPSS</sequence>
<evidence type="ECO:0000313" key="2">
    <source>
        <dbReference type="Proteomes" id="UP001054821"/>
    </source>
</evidence>
<evidence type="ECO:0000313" key="1">
    <source>
        <dbReference type="EMBL" id="KAI5338890.1"/>
    </source>
</evidence>